<evidence type="ECO:0000313" key="1">
    <source>
        <dbReference type="EMBL" id="GAA5140602.1"/>
    </source>
</evidence>
<sequence>MEVGAEAVGEMDGAVEGVIGTDVVTGFGVLEGFLHEGLDEFLLGKHFLFLGGGFAAQLSIEAIVVASSVDDHAWASDTFGGTRLGACLDHEVVFAFGAGAVGGAVGLADGGSEG</sequence>
<dbReference type="EMBL" id="BAABIA010000004">
    <property type="protein sequence ID" value="GAA5140602.1"/>
    <property type="molecule type" value="Genomic_DNA"/>
</dbReference>
<proteinExistence type="predicted"/>
<protein>
    <submittedName>
        <fullName evidence="1">Uncharacterized protein</fullName>
    </submittedName>
</protein>
<dbReference type="Proteomes" id="UP001499852">
    <property type="component" value="Unassembled WGS sequence"/>
</dbReference>
<gene>
    <name evidence="1" type="ORF">GCM10023213_23430</name>
</gene>
<comment type="caution">
    <text evidence="1">The sequence shown here is derived from an EMBL/GenBank/DDBJ whole genome shotgun (WGS) entry which is preliminary data.</text>
</comment>
<reference evidence="2" key="1">
    <citation type="journal article" date="2019" name="Int. J. Syst. Evol. Microbiol.">
        <title>The Global Catalogue of Microorganisms (GCM) 10K type strain sequencing project: providing services to taxonomists for standard genome sequencing and annotation.</title>
        <authorList>
            <consortium name="The Broad Institute Genomics Platform"/>
            <consortium name="The Broad Institute Genome Sequencing Center for Infectious Disease"/>
            <person name="Wu L."/>
            <person name="Ma J."/>
        </authorList>
    </citation>
    <scope>NUCLEOTIDE SEQUENCE [LARGE SCALE GENOMIC DNA]</scope>
    <source>
        <strain evidence="2">JCM 18053</strain>
    </source>
</reference>
<keyword evidence="2" id="KW-1185">Reference proteome</keyword>
<organism evidence="1 2">
    <name type="scientific">Prosthecobacter algae</name>
    <dbReference type="NCBI Taxonomy" id="1144682"/>
    <lineage>
        <taxon>Bacteria</taxon>
        <taxon>Pseudomonadati</taxon>
        <taxon>Verrucomicrobiota</taxon>
        <taxon>Verrucomicrobiia</taxon>
        <taxon>Verrucomicrobiales</taxon>
        <taxon>Verrucomicrobiaceae</taxon>
        <taxon>Prosthecobacter</taxon>
    </lineage>
</organism>
<accession>A0ABP9P4V3</accession>
<evidence type="ECO:0000313" key="2">
    <source>
        <dbReference type="Proteomes" id="UP001499852"/>
    </source>
</evidence>
<name>A0ABP9P4V3_9BACT</name>